<evidence type="ECO:0000313" key="1">
    <source>
        <dbReference type="EMBL" id="SFS70550.1"/>
    </source>
</evidence>
<dbReference type="EMBL" id="FOZP01000007">
    <property type="protein sequence ID" value="SFS70550.1"/>
    <property type="molecule type" value="Genomic_DNA"/>
</dbReference>
<organism evidence="1 2">
    <name type="scientific">Lutibacter maritimus</name>
    <dbReference type="NCBI Taxonomy" id="593133"/>
    <lineage>
        <taxon>Bacteria</taxon>
        <taxon>Pseudomonadati</taxon>
        <taxon>Bacteroidota</taxon>
        <taxon>Flavobacteriia</taxon>
        <taxon>Flavobacteriales</taxon>
        <taxon>Flavobacteriaceae</taxon>
        <taxon>Lutibacter</taxon>
    </lineage>
</organism>
<name>A0A1I6S104_9FLAO</name>
<dbReference type="Proteomes" id="UP000199312">
    <property type="component" value="Unassembled WGS sequence"/>
</dbReference>
<accession>A0A1I6S104</accession>
<reference evidence="2" key="1">
    <citation type="submission" date="2016-10" db="EMBL/GenBank/DDBJ databases">
        <authorList>
            <person name="Varghese N."/>
            <person name="Submissions S."/>
        </authorList>
    </citation>
    <scope>NUCLEOTIDE SEQUENCE [LARGE SCALE GENOMIC DNA]</scope>
    <source>
        <strain evidence="2">DSM 24450</strain>
    </source>
</reference>
<sequence length="298" mass="35338">MKKIITILTFLVTLNGFSQTNNTNIKLKQKYISLKGYKALFGKSLTKEDSLLFVIHKSDTLIPFPDDNTQLKGVKVKYVEKDSVFLDIYEDIVFKKYFYNQKSSTSHLKMRYWKDEIKIYFANNIDAEVKSALTKFANYLNKEVDSLKISYTDTISHSNFIIYNFNSKDDKKYDERIKDFYNDYYISWKGNQRIYDCKLQLNSNYYKDKSDFISATKILFLKSLGHLNFTDLLPKESYLSSHYSNTKEFTEKDLEILKYHYSYGICKGTDLKTFQEQHKRAKQVLKETGMPYYIIQTY</sequence>
<proteinExistence type="predicted"/>
<evidence type="ECO:0000313" key="2">
    <source>
        <dbReference type="Proteomes" id="UP000199312"/>
    </source>
</evidence>
<gene>
    <name evidence="1" type="ORF">SAMN04488006_2713</name>
</gene>
<dbReference type="AlphaFoldDB" id="A0A1I6S104"/>
<protein>
    <submittedName>
        <fullName evidence="1">Uncharacterized protein</fullName>
    </submittedName>
</protein>
<keyword evidence="2" id="KW-1185">Reference proteome</keyword>
<dbReference type="RefSeq" id="WP_090228156.1">
    <property type="nucleotide sequence ID" value="NZ_FOZP01000007.1"/>
</dbReference>
<dbReference type="STRING" id="593133.SAMN04488006_2713"/>
<dbReference type="OrthoDB" id="1364450at2"/>